<gene>
    <name evidence="1" type="ORF">AVEN_36121_1</name>
</gene>
<dbReference type="Proteomes" id="UP000499080">
    <property type="component" value="Unassembled WGS sequence"/>
</dbReference>
<dbReference type="EMBL" id="BGPR01044508">
    <property type="protein sequence ID" value="GBO21292.1"/>
    <property type="molecule type" value="Genomic_DNA"/>
</dbReference>
<organism evidence="1 2">
    <name type="scientific">Araneus ventricosus</name>
    <name type="common">Orbweaver spider</name>
    <name type="synonym">Epeira ventricosa</name>
    <dbReference type="NCBI Taxonomy" id="182803"/>
    <lineage>
        <taxon>Eukaryota</taxon>
        <taxon>Metazoa</taxon>
        <taxon>Ecdysozoa</taxon>
        <taxon>Arthropoda</taxon>
        <taxon>Chelicerata</taxon>
        <taxon>Arachnida</taxon>
        <taxon>Araneae</taxon>
        <taxon>Araneomorphae</taxon>
        <taxon>Entelegynae</taxon>
        <taxon>Araneoidea</taxon>
        <taxon>Araneidae</taxon>
        <taxon>Araneus</taxon>
    </lineage>
</organism>
<proteinExistence type="predicted"/>
<name>A0A4Y2V9U8_ARAVE</name>
<sequence length="52" mass="5618">MLVYFASKPHAQRSWCNRLLNLEPPAPGSGNLPGLRPPWSGGDANLVAECTQ</sequence>
<evidence type="ECO:0000313" key="1">
    <source>
        <dbReference type="EMBL" id="GBO21292.1"/>
    </source>
</evidence>
<comment type="caution">
    <text evidence="1">The sequence shown here is derived from an EMBL/GenBank/DDBJ whole genome shotgun (WGS) entry which is preliminary data.</text>
</comment>
<protein>
    <submittedName>
        <fullName evidence="1">Uncharacterized protein</fullName>
    </submittedName>
</protein>
<evidence type="ECO:0000313" key="2">
    <source>
        <dbReference type="Proteomes" id="UP000499080"/>
    </source>
</evidence>
<keyword evidence="2" id="KW-1185">Reference proteome</keyword>
<accession>A0A4Y2V9U8</accession>
<feature type="non-terminal residue" evidence="1">
    <location>
        <position position="52"/>
    </location>
</feature>
<reference evidence="1 2" key="1">
    <citation type="journal article" date="2019" name="Sci. Rep.">
        <title>Orb-weaving spider Araneus ventricosus genome elucidates the spidroin gene catalogue.</title>
        <authorList>
            <person name="Kono N."/>
            <person name="Nakamura H."/>
            <person name="Ohtoshi R."/>
            <person name="Moran D.A.P."/>
            <person name="Shinohara A."/>
            <person name="Yoshida Y."/>
            <person name="Fujiwara M."/>
            <person name="Mori M."/>
            <person name="Tomita M."/>
            <person name="Arakawa K."/>
        </authorList>
    </citation>
    <scope>NUCLEOTIDE SEQUENCE [LARGE SCALE GENOMIC DNA]</scope>
</reference>
<dbReference type="AlphaFoldDB" id="A0A4Y2V9U8"/>